<keyword evidence="10" id="KW-0832">Ubl conjugation</keyword>
<evidence type="ECO:0000256" key="10">
    <source>
        <dbReference type="ARBA" id="ARBA00022843"/>
    </source>
</evidence>
<feature type="compositionally biased region" description="Acidic residues" evidence="17">
    <location>
        <begin position="753"/>
        <end position="763"/>
    </location>
</feature>
<evidence type="ECO:0000256" key="17">
    <source>
        <dbReference type="SAM" id="MobiDB-lite"/>
    </source>
</evidence>
<reference evidence="19 20" key="1">
    <citation type="submission" date="2020-06" db="EMBL/GenBank/DDBJ databases">
        <authorList>
            <consortium name="Wellcome Sanger Institute Data Sharing"/>
        </authorList>
    </citation>
    <scope>NUCLEOTIDE SEQUENCE [LARGE SCALE GENOMIC DNA]</scope>
</reference>
<feature type="region of interest" description="Disordered" evidence="17">
    <location>
        <begin position="19"/>
        <end position="66"/>
    </location>
</feature>
<evidence type="ECO:0000256" key="11">
    <source>
        <dbReference type="ARBA" id="ARBA00023172"/>
    </source>
</evidence>
<feature type="compositionally biased region" description="Polar residues" evidence="17">
    <location>
        <begin position="1095"/>
        <end position="1112"/>
    </location>
</feature>
<dbReference type="GO" id="GO:0032206">
    <property type="term" value="P:positive regulation of telomere maintenance"/>
    <property type="evidence" value="ECO:0007669"/>
    <property type="project" value="UniProtKB-ARBA"/>
</dbReference>
<dbReference type="RefSeq" id="XP_028830848.1">
    <property type="nucleotide sequence ID" value="XM_028975015.1"/>
</dbReference>
<reference evidence="19" key="3">
    <citation type="submission" date="2025-09" db="UniProtKB">
        <authorList>
            <consortium name="Ensembl"/>
        </authorList>
    </citation>
    <scope>IDENTIFICATION</scope>
</reference>
<reference evidence="19" key="2">
    <citation type="submission" date="2025-08" db="UniProtKB">
        <authorList>
            <consortium name="Ensembl"/>
        </authorList>
    </citation>
    <scope>IDENTIFICATION</scope>
</reference>
<evidence type="ECO:0000256" key="4">
    <source>
        <dbReference type="ARBA" id="ARBA00022553"/>
    </source>
</evidence>
<evidence type="ECO:0000256" key="16">
    <source>
        <dbReference type="ARBA" id="ARBA00076095"/>
    </source>
</evidence>
<dbReference type="InterPro" id="IPR011333">
    <property type="entry name" value="SKP1/BTB/POZ_sf"/>
</dbReference>
<keyword evidence="4" id="KW-0597">Phosphoprotein</keyword>
<dbReference type="Ensembl" id="ENSDCDT00010060219.1">
    <property type="protein sequence ID" value="ENSDCDP00010049808.1"/>
    <property type="gene ID" value="ENSDCDG00010029702.1"/>
</dbReference>
<feature type="compositionally biased region" description="Basic and acidic residues" evidence="17">
    <location>
        <begin position="718"/>
        <end position="733"/>
    </location>
</feature>
<feature type="compositionally biased region" description="Basic residues" evidence="17">
    <location>
        <begin position="1543"/>
        <end position="1556"/>
    </location>
</feature>
<dbReference type="PANTHER" id="PTHR21541">
    <property type="entry name" value="BTB POZ DOMAIN CONTAINING 12"/>
    <property type="match status" value="1"/>
</dbReference>
<feature type="compositionally biased region" description="Acidic residues" evidence="17">
    <location>
        <begin position="667"/>
        <end position="676"/>
    </location>
</feature>
<protein>
    <recommendedName>
        <fullName evidence="14">Structure-specific endonuclease subunit SLX4</fullName>
    </recommendedName>
    <alternativeName>
        <fullName evidence="16">BTB/POZ domain-containing protein 12</fullName>
    </alternativeName>
</protein>
<dbReference type="PROSITE" id="PS50097">
    <property type="entry name" value="BTB"/>
    <property type="match status" value="1"/>
</dbReference>
<feature type="compositionally biased region" description="Polar residues" evidence="17">
    <location>
        <begin position="1135"/>
        <end position="1156"/>
    </location>
</feature>
<evidence type="ECO:0000313" key="19">
    <source>
        <dbReference type="Ensembl" id="ENSDCDP00010049808.1"/>
    </source>
</evidence>
<dbReference type="GO" id="GO:0000712">
    <property type="term" value="P:resolution of meiotic recombination intermediates"/>
    <property type="evidence" value="ECO:0007669"/>
    <property type="project" value="TreeGrafter"/>
</dbReference>
<dbReference type="SMART" id="SM00225">
    <property type="entry name" value="BTB"/>
    <property type="match status" value="1"/>
</dbReference>
<proteinExistence type="inferred from homology"/>
<dbReference type="GO" id="GO:0006260">
    <property type="term" value="P:DNA replication"/>
    <property type="evidence" value="ECO:0007669"/>
    <property type="project" value="InterPro"/>
</dbReference>
<evidence type="ECO:0000256" key="9">
    <source>
        <dbReference type="ARBA" id="ARBA00022833"/>
    </source>
</evidence>
<evidence type="ECO:0000256" key="14">
    <source>
        <dbReference type="ARBA" id="ARBA00029496"/>
    </source>
</evidence>
<feature type="region of interest" description="Disordered" evidence="17">
    <location>
        <begin position="433"/>
        <end position="459"/>
    </location>
</feature>
<dbReference type="InterPro" id="IPR018574">
    <property type="entry name" value="Structure-sp_endonuc_su_Slx4"/>
</dbReference>
<keyword evidence="12" id="KW-0234">DNA repair</keyword>
<evidence type="ECO:0000256" key="7">
    <source>
        <dbReference type="ARBA" id="ARBA00022763"/>
    </source>
</evidence>
<feature type="compositionally biased region" description="Acidic residues" evidence="17">
    <location>
        <begin position="702"/>
        <end position="711"/>
    </location>
</feature>
<keyword evidence="13" id="KW-0539">Nucleus</keyword>
<keyword evidence="8" id="KW-0863">Zinc-finger</keyword>
<evidence type="ECO:0000256" key="3">
    <source>
        <dbReference type="ARBA" id="ARBA00022499"/>
    </source>
</evidence>
<evidence type="ECO:0000256" key="12">
    <source>
        <dbReference type="ARBA" id="ARBA00023204"/>
    </source>
</evidence>
<keyword evidence="7" id="KW-0227">DNA damage</keyword>
<feature type="compositionally biased region" description="Basic and acidic residues" evidence="17">
    <location>
        <begin position="1157"/>
        <end position="1184"/>
    </location>
</feature>
<keyword evidence="11" id="KW-0233">DNA recombination</keyword>
<feature type="region of interest" description="Disordered" evidence="17">
    <location>
        <begin position="818"/>
        <end position="841"/>
    </location>
</feature>
<dbReference type="PANTHER" id="PTHR21541:SF3">
    <property type="entry name" value="STRUCTURE-SPECIFIC ENDONUCLEASE SUBUNIT SLX4"/>
    <property type="match status" value="1"/>
</dbReference>
<evidence type="ECO:0000256" key="6">
    <source>
        <dbReference type="ARBA" id="ARBA00022737"/>
    </source>
</evidence>
<evidence type="ECO:0000256" key="8">
    <source>
        <dbReference type="ARBA" id="ARBA00022771"/>
    </source>
</evidence>
<accession>A0AAY4DWP3</accession>
<comment type="subcellular location">
    <subcellularLocation>
        <location evidence="1">Nucleus</location>
    </subcellularLocation>
</comment>
<comment type="similarity">
    <text evidence="2">Belongs to the SLX4 family.</text>
</comment>
<evidence type="ECO:0000256" key="1">
    <source>
        <dbReference type="ARBA" id="ARBA00004123"/>
    </source>
</evidence>
<keyword evidence="6" id="KW-0677">Repeat</keyword>
<feature type="compositionally biased region" description="Basic residues" evidence="17">
    <location>
        <begin position="243"/>
        <end position="255"/>
    </location>
</feature>
<dbReference type="GO" id="GO:0008270">
    <property type="term" value="F:zinc ion binding"/>
    <property type="evidence" value="ECO:0007669"/>
    <property type="project" value="UniProtKB-KW"/>
</dbReference>
<feature type="region of interest" description="Disordered" evidence="17">
    <location>
        <begin position="1229"/>
        <end position="1264"/>
    </location>
</feature>
<dbReference type="Proteomes" id="UP000694580">
    <property type="component" value="Chromosome 3"/>
</dbReference>
<evidence type="ECO:0000256" key="2">
    <source>
        <dbReference type="ARBA" id="ARBA00006661"/>
    </source>
</evidence>
<feature type="domain" description="BTB" evidence="18">
    <location>
        <begin position="525"/>
        <end position="599"/>
    </location>
</feature>
<feature type="region of interest" description="Disordered" evidence="17">
    <location>
        <begin position="228"/>
        <end position="262"/>
    </location>
</feature>
<feature type="region of interest" description="Disordered" evidence="17">
    <location>
        <begin position="1019"/>
        <end position="1038"/>
    </location>
</feature>
<keyword evidence="20" id="KW-1185">Reference proteome</keyword>
<feature type="compositionally biased region" description="Basic and acidic residues" evidence="17">
    <location>
        <begin position="23"/>
        <end position="34"/>
    </location>
</feature>
<sequence>MDDSDQDFADLCSRLLKRKVRKKAGDSGEEKEPETQCPPQNPLPVKRRRRKDDVVTTGSADREVEQERTVADIVCSKMQQFRWLSPQRLQRQDPTALTPDPYPASVLQRREEPTGDTGGDEELALRLQRELDSEADESGGPFLCQLCQRDLSAMTPQLRAQHINRCLDESEGSGIPAPHSRPVVHECPICGKSFKSLKSRAKHVKQCSAEMGVPTAVLLQALQKQTPEVTGEGATDPQTQAKGQKKNNKKKKHGRKAEPLDEDTMVALALSRSLVEQERKERGGLFEGTDLQPDAGPALQAKSVPGKGKKRTKKGAVDVPPPLLLRQSLEEALRRQQERVALILLCPRAPTPPANIILATNALLPSSAGSDAAPLWHKTALPAADAHNMHEFYAPELQAFIQPWVNTLNAPLPCAVQSPATLRFDSPFLPPTSSLSDCGSEPQLQTCSQSSSTTVQGSQRLSNVLEAADRGPPVGESDGAPEQHSFSLSGFIAAPSKPKKHAESFKSLSRLSADLGSMANNPQLSDVQLQVDSGDVFFAHSFILYSRCPLLAELVHTSGFGVQEDGMPSAQRVLMGNVPSDALLALLQYLYTSHCLLTPTLAPILQDLATRFCLDELQEQCELYIRGEETEDMNQEDEAWDEEEEQNDAQAEQNFLKLLRSMWNHEEDTDDSDEEESERREQNEGMKEDGHEGEGKGKEDHVDEEELEEIYEFAATQKRSEPEDQETYSKNEEDNCDEETPDCPTVADICDCGPEESSAEEIPDCPTVADRHDSRRSETRTEELGEGHISPHLEVAATPNRGYSWLFSQSYGEFKEPSQIANAGSPRGSPTHPTSKHLRPQQDAVLQAVEDETIDLSISPPLLPEVSVDVYFPQTKDLQVKGLATGKRTCTTGQQFMVISDSSDEENVAPDDRCVLQQPSSLQAFTSIRDSEDAKGFNTLKGMSQLSQSDSKTTTPRVQTVHVESPSTSLWFEESRDHSGQLDTSDKVSWLIPATPVLSNKSGTIQTSLAADHQSMRRKQLFTMSSSSSSSSSVPGALKSNSCLLRTSPCQSDMALNHKAACSLTQSRIARTLGVDSSAHLTPSRMVHLGGTIHHFSQPTSSTPLHSGSEASLSCPLGSSHFSKAERSSSSASSPERTGTQELEGFSRTSSKSLDLQTEKTERIEQMEGEKRSLFDKSKTKSSTDEEEAEDFPQQSVCFYDEPPMAFNDSWGLDAPCQEVEERLHFTLNVSGHSSPSPSSPPSHTNPAHPSPQTATKDPSGQLSSSLLNSKIWNDWEEEEEASAPLSQRLQQVAPAKRVAQLRTPVASHRKDLGPLVSITPMPNYSVMETPELKNRLNRFGVRPLPKRQMVLKLKEIHQYTHQVLTSDSEEEEAAATLGCSALPLSPTRPQLLKQPQAPSATSSQGQGLGQGDTETLSVSQGSSTSDDTQRSNPELPLTEDSSGDEEGITLSQAATRHADKLKAVRSFILSDPELYGRVLQYRPLVLSQLQAQLKAAGIRLGAAKLLDFLDSQCITFTTARAGQSAPVRRRGAGTNRPAKGATRGRGRRKAAAQNP</sequence>
<dbReference type="Gene3D" id="3.30.710.10">
    <property type="entry name" value="Potassium Channel Kv1.1, Chain A"/>
    <property type="match status" value="1"/>
</dbReference>
<feature type="region of interest" description="Disordered" evidence="17">
    <location>
        <begin position="1093"/>
        <end position="1197"/>
    </location>
</feature>
<feature type="region of interest" description="Disordered" evidence="17">
    <location>
        <begin position="86"/>
        <end position="121"/>
    </location>
</feature>
<keyword evidence="3" id="KW-1017">Isopeptide bond</keyword>
<gene>
    <name evidence="19" type="primary">SLX4</name>
</gene>
<feature type="region of interest" description="Disordered" evidence="17">
    <location>
        <begin position="665"/>
        <end position="785"/>
    </location>
</feature>
<feature type="compositionally biased region" description="Low complexity" evidence="17">
    <location>
        <begin position="443"/>
        <end position="459"/>
    </location>
</feature>
<dbReference type="FunFam" id="3.30.710.10:FF:000116">
    <property type="entry name" value="SLX4 structure-specific endonuclease subunit"/>
    <property type="match status" value="1"/>
</dbReference>
<dbReference type="GO" id="GO:0090656">
    <property type="term" value="P:t-circle formation"/>
    <property type="evidence" value="ECO:0007669"/>
    <property type="project" value="UniProtKB-ARBA"/>
</dbReference>
<feature type="compositionally biased region" description="Polar residues" evidence="17">
    <location>
        <begin position="1253"/>
        <end position="1264"/>
    </location>
</feature>
<dbReference type="GO" id="GO:0006281">
    <property type="term" value="P:DNA repair"/>
    <property type="evidence" value="ECO:0007669"/>
    <property type="project" value="UniProtKB-KW"/>
</dbReference>
<dbReference type="CDD" id="cd22999">
    <property type="entry name" value="SAP_SLX4"/>
    <property type="match status" value="1"/>
</dbReference>
<dbReference type="GO" id="GO:0033557">
    <property type="term" value="C:Slx1-Slx4 complex"/>
    <property type="evidence" value="ECO:0007669"/>
    <property type="project" value="InterPro"/>
</dbReference>
<dbReference type="GeneID" id="114787166"/>
<dbReference type="Pfam" id="PF00651">
    <property type="entry name" value="BTB"/>
    <property type="match status" value="1"/>
</dbReference>
<dbReference type="InterPro" id="IPR000210">
    <property type="entry name" value="BTB/POZ_dom"/>
</dbReference>
<feature type="region of interest" description="Disordered" evidence="17">
    <location>
        <begin position="284"/>
        <end position="318"/>
    </location>
</feature>
<feature type="compositionally biased region" description="Acidic residues" evidence="17">
    <location>
        <begin position="629"/>
        <end position="647"/>
    </location>
</feature>
<name>A0AAY4DWP3_9TELE</name>
<evidence type="ECO:0000313" key="20">
    <source>
        <dbReference type="Proteomes" id="UP000694580"/>
    </source>
</evidence>
<feature type="region of interest" description="Disordered" evidence="17">
    <location>
        <begin position="1523"/>
        <end position="1556"/>
    </location>
</feature>
<dbReference type="GeneTree" id="ENSGT00390000014091"/>
<feature type="compositionally biased region" description="Polar residues" evidence="17">
    <location>
        <begin position="1413"/>
        <end position="1433"/>
    </location>
</feature>
<evidence type="ECO:0000256" key="15">
    <source>
        <dbReference type="ARBA" id="ARBA00064578"/>
    </source>
</evidence>
<keyword evidence="5" id="KW-0479">Metal-binding</keyword>
<keyword evidence="9" id="KW-0862">Zinc</keyword>
<feature type="region of interest" description="Disordered" evidence="17">
    <location>
        <begin position="1382"/>
        <end position="1446"/>
    </location>
</feature>
<organism evidence="19 20">
    <name type="scientific">Denticeps clupeoides</name>
    <name type="common">denticle herring</name>
    <dbReference type="NCBI Taxonomy" id="299321"/>
    <lineage>
        <taxon>Eukaryota</taxon>
        <taxon>Metazoa</taxon>
        <taxon>Chordata</taxon>
        <taxon>Craniata</taxon>
        <taxon>Vertebrata</taxon>
        <taxon>Euteleostomi</taxon>
        <taxon>Actinopterygii</taxon>
        <taxon>Neopterygii</taxon>
        <taxon>Teleostei</taxon>
        <taxon>Clupei</taxon>
        <taxon>Clupeiformes</taxon>
        <taxon>Denticipitoidei</taxon>
        <taxon>Denticipitidae</taxon>
        <taxon>Denticeps</taxon>
    </lineage>
</organism>
<evidence type="ECO:0000256" key="5">
    <source>
        <dbReference type="ARBA" id="ARBA00022723"/>
    </source>
</evidence>
<feature type="compositionally biased region" description="Basic and acidic residues" evidence="17">
    <location>
        <begin position="769"/>
        <end position="785"/>
    </location>
</feature>
<evidence type="ECO:0000256" key="13">
    <source>
        <dbReference type="ARBA" id="ARBA00023242"/>
    </source>
</evidence>
<feature type="compositionally biased region" description="Low complexity" evidence="17">
    <location>
        <begin position="1233"/>
        <end position="1252"/>
    </location>
</feature>
<feature type="region of interest" description="Disordered" evidence="17">
    <location>
        <begin position="628"/>
        <end position="649"/>
    </location>
</feature>
<feature type="compositionally biased region" description="Basic and acidic residues" evidence="17">
    <location>
        <begin position="677"/>
        <end position="701"/>
    </location>
</feature>
<feature type="compositionally biased region" description="Polar residues" evidence="17">
    <location>
        <begin position="1397"/>
        <end position="1406"/>
    </location>
</feature>
<dbReference type="Pfam" id="PF09494">
    <property type="entry name" value="Slx4"/>
    <property type="match status" value="1"/>
</dbReference>
<evidence type="ECO:0000259" key="18">
    <source>
        <dbReference type="PROSITE" id="PS50097"/>
    </source>
</evidence>
<comment type="subunit">
    <text evidence="15">Forms a heterodimer with SLX1A/GIYD1. Interacts with ERCC4/XPF; catalytic subunit of the ERCC4-ERCC1 endonuclease. Interacts with MUS81; catalytic subunit of the MUS81-EME1 endonuclease. Interacts with MSH2; component of the MSH2-MSH3 mismatch repair complex. Interacts with TERF2-TERF2IP. Interacts with PLK1 and SLX4IP.</text>
</comment>
<dbReference type="SUPFAM" id="SSF54695">
    <property type="entry name" value="POZ domain"/>
    <property type="match status" value="1"/>
</dbReference>